<dbReference type="GO" id="GO:0016020">
    <property type="term" value="C:membrane"/>
    <property type="evidence" value="ECO:0007669"/>
    <property type="project" value="InterPro"/>
</dbReference>
<dbReference type="InterPro" id="IPR008001">
    <property type="entry name" value="MCSF-1"/>
</dbReference>
<protein>
    <recommendedName>
        <fullName evidence="3">Colony stimulating factor 1b (macrophage)</fullName>
    </recommendedName>
</protein>
<dbReference type="GO" id="GO:0008083">
    <property type="term" value="F:growth factor activity"/>
    <property type="evidence" value="ECO:0007669"/>
    <property type="project" value="InterPro"/>
</dbReference>
<dbReference type="GO" id="GO:0005615">
    <property type="term" value="C:extracellular space"/>
    <property type="evidence" value="ECO:0007669"/>
    <property type="project" value="TreeGrafter"/>
</dbReference>
<organism evidence="1 2">
    <name type="scientific">Sphaeramia orbicularis</name>
    <name type="common">orbiculate cardinalfish</name>
    <dbReference type="NCBI Taxonomy" id="375764"/>
    <lineage>
        <taxon>Eukaryota</taxon>
        <taxon>Metazoa</taxon>
        <taxon>Chordata</taxon>
        <taxon>Craniata</taxon>
        <taxon>Vertebrata</taxon>
        <taxon>Euteleostomi</taxon>
        <taxon>Actinopterygii</taxon>
        <taxon>Neopterygii</taxon>
        <taxon>Teleostei</taxon>
        <taxon>Neoteleostei</taxon>
        <taxon>Acanthomorphata</taxon>
        <taxon>Gobiaria</taxon>
        <taxon>Kurtiformes</taxon>
        <taxon>Apogonoidei</taxon>
        <taxon>Apogonidae</taxon>
        <taxon>Apogoninae</taxon>
        <taxon>Sphaeramia</taxon>
    </lineage>
</organism>
<evidence type="ECO:0000313" key="2">
    <source>
        <dbReference type="Proteomes" id="UP000472271"/>
    </source>
</evidence>
<proteinExistence type="predicted"/>
<accession>A0A673A9Q6</accession>
<reference evidence="1" key="1">
    <citation type="submission" date="2019-06" db="EMBL/GenBank/DDBJ databases">
        <authorList>
            <consortium name="Wellcome Sanger Institute Data Sharing"/>
        </authorList>
    </citation>
    <scope>NUCLEOTIDE SEQUENCE [LARGE SCALE GENOMIC DNA]</scope>
</reference>
<name>A0A673A9Q6_9TELE</name>
<dbReference type="Ensembl" id="ENSSORT00005026780.1">
    <property type="protein sequence ID" value="ENSSORP00005026011.1"/>
    <property type="gene ID" value="ENSSORG00005012494.1"/>
</dbReference>
<dbReference type="Proteomes" id="UP000472271">
    <property type="component" value="Chromosome 5"/>
</dbReference>
<evidence type="ECO:0008006" key="3">
    <source>
        <dbReference type="Google" id="ProtNLM"/>
    </source>
</evidence>
<sequence>MNLINYHQHLKLQPPSFTTRKQAPTTPKHISIHKGLNISRLNMEGNLHKKMTYMTDHLCLLVVLSLASGGVPGPCRHSVMQDHLQSLGRLIDNQLDHSCFIQYPFTEHLNLSTVCYVKAALPQALELLSKHFHYVRSSDNRRYVSALQKLIYHLYTQGCVAEIDEEVEDSPVRFSKAVESSPKDALKKVQGVFQMYMNLMRDSKGPVDWDCRAEFTVEEDYQTTTTGRIT</sequence>
<keyword evidence="2" id="KW-1185">Reference proteome</keyword>
<evidence type="ECO:0000313" key="1">
    <source>
        <dbReference type="Ensembl" id="ENSSORP00005026011.1"/>
    </source>
</evidence>
<dbReference type="FunFam" id="1.20.1250.10:FF:000056">
    <property type="entry name" value="Colony-stimulating factor 1b (macrophage)"/>
    <property type="match status" value="1"/>
</dbReference>
<reference evidence="1" key="2">
    <citation type="submission" date="2025-08" db="UniProtKB">
        <authorList>
            <consortium name="Ensembl"/>
        </authorList>
    </citation>
    <scope>IDENTIFICATION</scope>
</reference>
<dbReference type="GO" id="GO:0005125">
    <property type="term" value="F:cytokine activity"/>
    <property type="evidence" value="ECO:0007669"/>
    <property type="project" value="InterPro"/>
</dbReference>
<dbReference type="InterPro" id="IPR009079">
    <property type="entry name" value="4_helix_cytokine-like_core"/>
</dbReference>
<dbReference type="Pfam" id="PF05337">
    <property type="entry name" value="CSF-1"/>
    <property type="match status" value="1"/>
</dbReference>
<dbReference type="AlphaFoldDB" id="A0A673A9Q6"/>
<reference evidence="1" key="3">
    <citation type="submission" date="2025-09" db="UniProtKB">
        <authorList>
            <consortium name="Ensembl"/>
        </authorList>
    </citation>
    <scope>IDENTIFICATION</scope>
</reference>
<dbReference type="PANTHER" id="PTHR10058:SF0">
    <property type="entry name" value="MACROPHAGE COLONY-STIMULATING FACTOR 1"/>
    <property type="match status" value="1"/>
</dbReference>
<dbReference type="PANTHER" id="PTHR10058">
    <property type="entry name" value="MACROPHAGE COLONY STIMULATING FACTOR"/>
    <property type="match status" value="1"/>
</dbReference>
<dbReference type="InParanoid" id="A0A673A9Q6"/>
<dbReference type="SUPFAM" id="SSF47266">
    <property type="entry name" value="4-helical cytokines"/>
    <property type="match status" value="1"/>
</dbReference>
<dbReference type="Gene3D" id="1.20.1250.10">
    <property type="match status" value="1"/>
</dbReference>